<evidence type="ECO:0000256" key="4">
    <source>
        <dbReference type="ARBA" id="ARBA00023157"/>
    </source>
</evidence>
<dbReference type="InterPro" id="IPR050467">
    <property type="entry name" value="LRFN"/>
</dbReference>
<evidence type="ECO:0000256" key="5">
    <source>
        <dbReference type="ARBA" id="ARBA00023180"/>
    </source>
</evidence>
<keyword evidence="4" id="KW-1015">Disulfide bond</keyword>
<comment type="caution">
    <text evidence="10">The sequence shown here is derived from an EMBL/GenBank/DDBJ whole genome shotgun (WGS) entry which is preliminary data.</text>
</comment>
<keyword evidence="2 8" id="KW-0732">Signal</keyword>
<feature type="transmembrane region" description="Helical" evidence="7">
    <location>
        <begin position="418"/>
        <end position="441"/>
    </location>
</feature>
<keyword evidence="3" id="KW-0677">Repeat</keyword>
<protein>
    <recommendedName>
        <fullName evidence="9">Ig-like domain-containing protein</fullName>
    </recommendedName>
</protein>
<evidence type="ECO:0000256" key="2">
    <source>
        <dbReference type="ARBA" id="ARBA00022729"/>
    </source>
</evidence>
<feature type="domain" description="Ig-like" evidence="9">
    <location>
        <begin position="300"/>
        <end position="392"/>
    </location>
</feature>
<dbReference type="Gene3D" id="3.80.10.10">
    <property type="entry name" value="Ribonuclease Inhibitor"/>
    <property type="match status" value="1"/>
</dbReference>
<dbReference type="InterPro" id="IPR007110">
    <property type="entry name" value="Ig-like_dom"/>
</dbReference>
<feature type="compositionally biased region" description="Low complexity" evidence="6">
    <location>
        <begin position="913"/>
        <end position="928"/>
    </location>
</feature>
<keyword evidence="7" id="KW-0472">Membrane</keyword>
<feature type="chain" id="PRO_5043562116" description="Ig-like domain-containing protein" evidence="8">
    <location>
        <begin position="28"/>
        <end position="1043"/>
    </location>
</feature>
<feature type="signal peptide" evidence="8">
    <location>
        <begin position="1"/>
        <end position="27"/>
    </location>
</feature>
<accession>A0AAV2TRN7</accession>
<evidence type="ECO:0000256" key="6">
    <source>
        <dbReference type="SAM" id="MobiDB-lite"/>
    </source>
</evidence>
<dbReference type="InterPro" id="IPR003591">
    <property type="entry name" value="Leu-rich_rpt_typical-subtyp"/>
</dbReference>
<proteinExistence type="predicted"/>
<evidence type="ECO:0000256" key="7">
    <source>
        <dbReference type="SAM" id="Phobius"/>
    </source>
</evidence>
<dbReference type="PANTHER" id="PTHR45842">
    <property type="entry name" value="SYNAPTIC ADHESION-LIKE MOLECULE SALM"/>
    <property type="match status" value="1"/>
</dbReference>
<dbReference type="Gene3D" id="2.60.40.10">
    <property type="entry name" value="Immunoglobulins"/>
    <property type="match status" value="1"/>
</dbReference>
<dbReference type="SUPFAM" id="SSF52058">
    <property type="entry name" value="L domain-like"/>
    <property type="match status" value="1"/>
</dbReference>
<dbReference type="InterPro" id="IPR003599">
    <property type="entry name" value="Ig_sub"/>
</dbReference>
<reference evidence="10" key="1">
    <citation type="submission" date="2024-06" db="EMBL/GenBank/DDBJ databases">
        <authorList>
            <person name="Liu X."/>
            <person name="Lenzi L."/>
            <person name="Haldenby T S."/>
            <person name="Uol C."/>
        </authorList>
    </citation>
    <scope>NUCLEOTIDE SEQUENCE</scope>
</reference>
<keyword evidence="1" id="KW-0433">Leucine-rich repeat</keyword>
<feature type="region of interest" description="Disordered" evidence="6">
    <location>
        <begin position="886"/>
        <end position="954"/>
    </location>
</feature>
<dbReference type="SMART" id="SM00409">
    <property type="entry name" value="IG"/>
    <property type="match status" value="1"/>
</dbReference>
<feature type="region of interest" description="Disordered" evidence="6">
    <location>
        <begin position="1017"/>
        <end position="1043"/>
    </location>
</feature>
<evidence type="ECO:0000259" key="9">
    <source>
        <dbReference type="PROSITE" id="PS50835"/>
    </source>
</evidence>
<feature type="region of interest" description="Disordered" evidence="6">
    <location>
        <begin position="807"/>
        <end position="871"/>
    </location>
</feature>
<dbReference type="Pfam" id="PF13927">
    <property type="entry name" value="Ig_3"/>
    <property type="match status" value="1"/>
</dbReference>
<evidence type="ECO:0000256" key="3">
    <source>
        <dbReference type="ARBA" id="ARBA00022737"/>
    </source>
</evidence>
<dbReference type="PANTHER" id="PTHR45842:SF12">
    <property type="entry name" value="KEKKON 5, ISOFORM A"/>
    <property type="match status" value="1"/>
</dbReference>
<dbReference type="SMART" id="SM00082">
    <property type="entry name" value="LRRCT"/>
    <property type="match status" value="1"/>
</dbReference>
<dbReference type="InterPro" id="IPR032675">
    <property type="entry name" value="LRR_dom_sf"/>
</dbReference>
<feature type="compositionally biased region" description="Polar residues" evidence="6">
    <location>
        <begin position="852"/>
        <end position="863"/>
    </location>
</feature>
<dbReference type="Proteomes" id="UP001497525">
    <property type="component" value="Unassembled WGS sequence"/>
</dbReference>
<organism evidence="10 11">
    <name type="scientific">Calicophoron daubneyi</name>
    <name type="common">Rumen fluke</name>
    <name type="synonym">Paramphistomum daubneyi</name>
    <dbReference type="NCBI Taxonomy" id="300641"/>
    <lineage>
        <taxon>Eukaryota</taxon>
        <taxon>Metazoa</taxon>
        <taxon>Spiralia</taxon>
        <taxon>Lophotrochozoa</taxon>
        <taxon>Platyhelminthes</taxon>
        <taxon>Trematoda</taxon>
        <taxon>Digenea</taxon>
        <taxon>Plagiorchiida</taxon>
        <taxon>Pronocephalata</taxon>
        <taxon>Paramphistomoidea</taxon>
        <taxon>Paramphistomidae</taxon>
        <taxon>Calicophoron</taxon>
    </lineage>
</organism>
<feature type="region of interest" description="Disordered" evidence="6">
    <location>
        <begin position="719"/>
        <end position="745"/>
    </location>
</feature>
<feature type="compositionally biased region" description="Polar residues" evidence="6">
    <location>
        <begin position="929"/>
        <end position="954"/>
    </location>
</feature>
<name>A0AAV2TRN7_CALDB</name>
<sequence length="1043" mass="115539">MTHSKSQILQWTLFILIYVIERRITEAVQGCSVFFQPDFKWKKAICDADVSKLTEIPHDLPTNLVHLHVTHQSIKLLTNQGLVDLIHLENLQIESSEVNRITPDAFRTLVHLKHLSLRNNSLKLGHGGIPQSVLLDLPNLETLNLAENFIDLIPDSFFNVPPVNRIQGLWLGSTKSLRMQIEPRSFFSLENLKILDISFSKLSVLPSDIAIALNTMRNLEEFYLGGNPWHCDCNLRWLRKWYLSGSPAQLQYTLGHIDRQGERAIVEPVCFTPEHLRNKKIFGAEACEFCMGLSEFQCPPKILTEDQNLTVIAGNSIVLSCEFYADPIDAVSWYKNGVLIYNDTHLTASHAPQGDTFISTLHATFNKVTESGIWTCVLGNYYNKASAFFNITVLPYGSSNPNSKQIIIAGISMTHQNWIYAGVGSGLFFLLLILVGVGIFYCCDPRPRSHRCFRPVLRKDDRYCTMNSCLVCEKFGDSSENPKAEESSKTDTERPLDDTKSDVDIYTHLPDTYGSPGKLSIVKSEQITSESLLPSPLINLEPTSEIVGSLGGSLIKETVSTGEGRLLVACDGPEPTVLLATRISSSAGTNSPLSIYGFQNALCSNIPVNTNVTQTVSYFNRQLVPCPNPQVSTYRARGKTSEDASDVVAVDSKRYTTPCPVHGSISIDHLKFPHVRSISPSNQRAEGTSLVLVPTDIAYGTLNDNLTPIKLAAPNVSLNTPKDISEKSSSITSRTSPRKDNNSYSITRSDISNYIQNSIHQNLFVASNPFPEGIEMTDFTHATTLRQRSSANVSTPSAKVTEFPTFPKMHTSADRTHGLNPDLTRSGSRKRQRDGQLQPNVGLKNPEMLGYTRNSGARTSPSEATRFPASDGFPISSTSHLAEHVQINSVPNGRRYPLYSSADSPDKENSSQESWESGKTSESSGSSSPAFPSQNFRDQESNQSDGDSSNTEDQTLYRQGSLCAVHYPRLRGYASQMFPIPAKPYTYRVATLPARIHKNVTTTRSFADFLSHMQKAQRESMHGTTKRTSSPLSVDASTFESLD</sequence>
<feature type="region of interest" description="Disordered" evidence="6">
    <location>
        <begin position="477"/>
        <end position="499"/>
    </location>
</feature>
<keyword evidence="5" id="KW-0325">Glycoprotein</keyword>
<keyword evidence="7" id="KW-0812">Transmembrane</keyword>
<keyword evidence="7" id="KW-1133">Transmembrane helix</keyword>
<evidence type="ECO:0000256" key="1">
    <source>
        <dbReference type="ARBA" id="ARBA00022614"/>
    </source>
</evidence>
<dbReference type="InterPro" id="IPR013783">
    <property type="entry name" value="Ig-like_fold"/>
</dbReference>
<dbReference type="PROSITE" id="PS51450">
    <property type="entry name" value="LRR"/>
    <property type="match status" value="1"/>
</dbReference>
<dbReference type="EMBL" id="CAXLJL010000689">
    <property type="protein sequence ID" value="CAL5140067.1"/>
    <property type="molecule type" value="Genomic_DNA"/>
</dbReference>
<evidence type="ECO:0000313" key="10">
    <source>
        <dbReference type="EMBL" id="CAL5140067.1"/>
    </source>
</evidence>
<evidence type="ECO:0000313" key="11">
    <source>
        <dbReference type="Proteomes" id="UP001497525"/>
    </source>
</evidence>
<dbReference type="SMART" id="SM00369">
    <property type="entry name" value="LRR_TYP"/>
    <property type="match status" value="4"/>
</dbReference>
<dbReference type="PROSITE" id="PS50835">
    <property type="entry name" value="IG_LIKE"/>
    <property type="match status" value="1"/>
</dbReference>
<evidence type="ECO:0000256" key="8">
    <source>
        <dbReference type="SAM" id="SignalP"/>
    </source>
</evidence>
<dbReference type="InterPro" id="IPR001611">
    <property type="entry name" value="Leu-rich_rpt"/>
</dbReference>
<feature type="compositionally biased region" description="Polar residues" evidence="6">
    <location>
        <begin position="1022"/>
        <end position="1043"/>
    </location>
</feature>
<dbReference type="InterPro" id="IPR036179">
    <property type="entry name" value="Ig-like_dom_sf"/>
</dbReference>
<dbReference type="SUPFAM" id="SSF48726">
    <property type="entry name" value="Immunoglobulin"/>
    <property type="match status" value="1"/>
</dbReference>
<gene>
    <name evidence="10" type="ORF">CDAUBV1_LOCUS15237</name>
</gene>
<dbReference type="InterPro" id="IPR000483">
    <property type="entry name" value="Cys-rich_flank_reg_C"/>
</dbReference>
<dbReference type="AlphaFoldDB" id="A0AAV2TRN7"/>